<feature type="compositionally biased region" description="Low complexity" evidence="1">
    <location>
        <begin position="61"/>
        <end position="75"/>
    </location>
</feature>
<keyword evidence="3" id="KW-1185">Reference proteome</keyword>
<evidence type="ECO:0000313" key="2">
    <source>
        <dbReference type="EMBL" id="CRG88938.1"/>
    </source>
</evidence>
<dbReference type="EMBL" id="CVMT01000005">
    <property type="protein sequence ID" value="CRG88938.1"/>
    <property type="molecule type" value="Genomic_DNA"/>
</dbReference>
<evidence type="ECO:0000313" key="3">
    <source>
        <dbReference type="Proteomes" id="UP000054383"/>
    </source>
</evidence>
<dbReference type="Proteomes" id="UP000054383">
    <property type="component" value="Unassembled WGS sequence"/>
</dbReference>
<sequence>MAQAFSLALDSAFMLDSEVDTLSQSIEQKKQMMTIQARELEALQAKIREAEARLGKGDNKASSSSQNNDQSGGSADQEGRGENELAGPQSPISSALSDGHSSDYASTDSATSAATSNDLDNSNHEHKA</sequence>
<feature type="region of interest" description="Disordered" evidence="1">
    <location>
        <begin position="51"/>
        <end position="128"/>
    </location>
</feature>
<name>A0A0U1M062_TALIS</name>
<dbReference type="OrthoDB" id="5408734at2759"/>
<reference evidence="2 3" key="1">
    <citation type="submission" date="2015-04" db="EMBL/GenBank/DDBJ databases">
        <authorList>
            <person name="Syromyatnikov M.Y."/>
            <person name="Popov V.N."/>
        </authorList>
    </citation>
    <scope>NUCLEOTIDE SEQUENCE [LARGE SCALE GENOMIC DNA]</scope>
    <source>
        <strain evidence="2">WF-38-12</strain>
    </source>
</reference>
<dbReference type="OMA" id="NSIHYKQ"/>
<protein>
    <submittedName>
        <fullName evidence="2">Uncharacterized protein</fullName>
    </submittedName>
</protein>
<gene>
    <name evidence="2" type="ORF">PISL3812_05973</name>
</gene>
<dbReference type="AlphaFoldDB" id="A0A0U1M062"/>
<evidence type="ECO:0000256" key="1">
    <source>
        <dbReference type="SAM" id="MobiDB-lite"/>
    </source>
</evidence>
<feature type="compositionally biased region" description="Low complexity" evidence="1">
    <location>
        <begin position="102"/>
        <end position="118"/>
    </location>
</feature>
<proteinExistence type="predicted"/>
<accession>A0A0U1M062</accession>
<organism evidence="2 3">
    <name type="scientific">Talaromyces islandicus</name>
    <name type="common">Penicillium islandicum</name>
    <dbReference type="NCBI Taxonomy" id="28573"/>
    <lineage>
        <taxon>Eukaryota</taxon>
        <taxon>Fungi</taxon>
        <taxon>Dikarya</taxon>
        <taxon>Ascomycota</taxon>
        <taxon>Pezizomycotina</taxon>
        <taxon>Eurotiomycetes</taxon>
        <taxon>Eurotiomycetidae</taxon>
        <taxon>Eurotiales</taxon>
        <taxon>Trichocomaceae</taxon>
        <taxon>Talaromyces</taxon>
        <taxon>Talaromyces sect. Islandici</taxon>
    </lineage>
</organism>